<feature type="domain" description="Helix-turn-helix" evidence="1">
    <location>
        <begin position="11"/>
        <end position="60"/>
    </location>
</feature>
<dbReference type="RefSeq" id="WP_234754806.1">
    <property type="nucleotide sequence ID" value="NZ_BAAAWN010000001.1"/>
</dbReference>
<name>A0ABV5XTV6_ARTRM</name>
<proteinExistence type="predicted"/>
<protein>
    <submittedName>
        <fullName evidence="2">Helix-turn-helix domain-containing protein</fullName>
    </submittedName>
</protein>
<sequence>MNDKLPKSPRYLTVEQAVQELNVSEAAIRSLLRNGELRGFQVGSRGQWRTGIDDLQTYIDEAYRKVEYKIAGGHFAEVEAEDS</sequence>
<accession>A0ABV5XTV6</accession>
<comment type="caution">
    <text evidence="2">The sequence shown here is derived from an EMBL/GenBank/DDBJ whole genome shotgun (WGS) entry which is preliminary data.</text>
</comment>
<reference evidence="2 3" key="1">
    <citation type="submission" date="2024-09" db="EMBL/GenBank/DDBJ databases">
        <authorList>
            <person name="Sun Q."/>
            <person name="Mori K."/>
        </authorList>
    </citation>
    <scope>NUCLEOTIDE SEQUENCE [LARGE SCALE GENOMIC DNA]</scope>
    <source>
        <strain evidence="2 3">JCM 1334</strain>
    </source>
</reference>
<evidence type="ECO:0000259" key="1">
    <source>
        <dbReference type="Pfam" id="PF12728"/>
    </source>
</evidence>
<dbReference type="Pfam" id="PF12728">
    <property type="entry name" value="HTH_17"/>
    <property type="match status" value="1"/>
</dbReference>
<dbReference type="Proteomes" id="UP001589702">
    <property type="component" value="Unassembled WGS sequence"/>
</dbReference>
<evidence type="ECO:0000313" key="3">
    <source>
        <dbReference type="Proteomes" id="UP001589702"/>
    </source>
</evidence>
<organism evidence="2 3">
    <name type="scientific">Arthrobacter ramosus</name>
    <dbReference type="NCBI Taxonomy" id="1672"/>
    <lineage>
        <taxon>Bacteria</taxon>
        <taxon>Bacillati</taxon>
        <taxon>Actinomycetota</taxon>
        <taxon>Actinomycetes</taxon>
        <taxon>Micrococcales</taxon>
        <taxon>Micrococcaceae</taxon>
        <taxon>Arthrobacter</taxon>
    </lineage>
</organism>
<keyword evidence="3" id="KW-1185">Reference proteome</keyword>
<gene>
    <name evidence="2" type="ORF">ACFFP1_01500</name>
</gene>
<dbReference type="EMBL" id="JBHMBC010000004">
    <property type="protein sequence ID" value="MFB9818171.1"/>
    <property type="molecule type" value="Genomic_DNA"/>
</dbReference>
<dbReference type="InterPro" id="IPR041657">
    <property type="entry name" value="HTH_17"/>
</dbReference>
<evidence type="ECO:0000313" key="2">
    <source>
        <dbReference type="EMBL" id="MFB9818171.1"/>
    </source>
</evidence>